<feature type="non-terminal residue" evidence="2">
    <location>
        <position position="203"/>
    </location>
</feature>
<keyword evidence="3" id="KW-1185">Reference proteome</keyword>
<keyword evidence="1" id="KW-0472">Membrane</keyword>
<comment type="caution">
    <text evidence="2">The sequence shown here is derived from an EMBL/GenBank/DDBJ whole genome shotgun (WGS) entry which is preliminary data.</text>
</comment>
<dbReference type="EMBL" id="JAATVY010000092">
    <property type="protein sequence ID" value="NJC74354.1"/>
    <property type="molecule type" value="Genomic_DNA"/>
</dbReference>
<evidence type="ECO:0000256" key="1">
    <source>
        <dbReference type="SAM" id="Phobius"/>
    </source>
</evidence>
<keyword evidence="1" id="KW-1133">Transmembrane helix</keyword>
<feature type="transmembrane region" description="Helical" evidence="1">
    <location>
        <begin position="103"/>
        <end position="131"/>
    </location>
</feature>
<organism evidence="2 3">
    <name type="scientific">Planosporangium thailandense</name>
    <dbReference type="NCBI Taxonomy" id="765197"/>
    <lineage>
        <taxon>Bacteria</taxon>
        <taxon>Bacillati</taxon>
        <taxon>Actinomycetota</taxon>
        <taxon>Actinomycetes</taxon>
        <taxon>Micromonosporales</taxon>
        <taxon>Micromonosporaceae</taxon>
        <taxon>Planosporangium</taxon>
    </lineage>
</organism>
<evidence type="ECO:0000313" key="2">
    <source>
        <dbReference type="EMBL" id="NJC74354.1"/>
    </source>
</evidence>
<dbReference type="Proteomes" id="UP000722989">
    <property type="component" value="Unassembled WGS sequence"/>
</dbReference>
<keyword evidence="1" id="KW-0812">Transmembrane</keyword>
<accession>A0ABX0Y7F1</accession>
<name>A0ABX0Y7F1_9ACTN</name>
<feature type="non-terminal residue" evidence="2">
    <location>
        <position position="1"/>
    </location>
</feature>
<dbReference type="RefSeq" id="WP_205863519.1">
    <property type="nucleotide sequence ID" value="NZ_JAATVY010000092.1"/>
</dbReference>
<evidence type="ECO:0000313" key="3">
    <source>
        <dbReference type="Proteomes" id="UP000722989"/>
    </source>
</evidence>
<protein>
    <submittedName>
        <fullName evidence="2">Uncharacterized protein</fullName>
    </submittedName>
</protein>
<feature type="transmembrane region" description="Helical" evidence="1">
    <location>
        <begin position="70"/>
        <end position="91"/>
    </location>
</feature>
<feature type="transmembrane region" description="Helical" evidence="1">
    <location>
        <begin position="143"/>
        <end position="161"/>
    </location>
</feature>
<sequence>WMLAGLTVLTFLAEVTLVRLRHGDAVEALSLYEAALIVDVLLLPPRQALLAAVLGQVVALAVRRRPLVKVLFNLGNFAASMSALIAVVHLVGGTPGTLTARALAGVLLGSAAFTAVNLCCMAAILSLVTGVSRWSVIRSEARLSAYMAIGTLATGLTTTEIGLYAPMLLPFMAMPALALTYAYRAAAQEADERARSAYLLKLS</sequence>
<proteinExistence type="predicted"/>
<gene>
    <name evidence="2" type="ORF">HC031_32270</name>
</gene>
<reference evidence="2 3" key="1">
    <citation type="submission" date="2020-03" db="EMBL/GenBank/DDBJ databases">
        <title>WGS of the type strain of Planosporangium spp.</title>
        <authorList>
            <person name="Thawai C."/>
        </authorList>
    </citation>
    <scope>NUCLEOTIDE SEQUENCE [LARGE SCALE GENOMIC DNA]</scope>
    <source>
        <strain evidence="2 3">TBRC 5610</strain>
    </source>
</reference>